<evidence type="ECO:0000313" key="11">
    <source>
        <dbReference type="EMBL" id="KAJ7373147.1"/>
    </source>
</evidence>
<evidence type="ECO:0000256" key="4">
    <source>
        <dbReference type="ARBA" id="ARBA00022728"/>
    </source>
</evidence>
<evidence type="ECO:0000256" key="8">
    <source>
        <dbReference type="SAM" id="Coils"/>
    </source>
</evidence>
<evidence type="ECO:0000256" key="2">
    <source>
        <dbReference type="ARBA" id="ARBA00006695"/>
    </source>
</evidence>
<dbReference type="Pfam" id="PF10197">
    <property type="entry name" value="Cir_N"/>
    <property type="match status" value="1"/>
</dbReference>
<gene>
    <name evidence="11" type="primary">CWC25_1</name>
    <name evidence="11" type="ORF">OS493_014295</name>
</gene>
<feature type="compositionally biased region" description="Basic and acidic residues" evidence="9">
    <location>
        <begin position="186"/>
        <end position="199"/>
    </location>
</feature>
<keyword evidence="3" id="KW-0507">mRNA processing</keyword>
<dbReference type="EMBL" id="MU826832">
    <property type="protein sequence ID" value="KAJ7373147.1"/>
    <property type="molecule type" value="Genomic_DNA"/>
</dbReference>
<dbReference type="GO" id="GO:0000398">
    <property type="term" value="P:mRNA splicing, via spliceosome"/>
    <property type="evidence" value="ECO:0007669"/>
    <property type="project" value="TreeGrafter"/>
</dbReference>
<dbReference type="PANTHER" id="PTHR16196:SF0">
    <property type="entry name" value="PRE-MRNA-SPLICING FACTOR CWC25 HOMOLOG"/>
    <property type="match status" value="1"/>
</dbReference>
<proteinExistence type="inferred from homology"/>
<protein>
    <submittedName>
        <fullName evidence="11">RNA-splicing factor</fullName>
    </submittedName>
</protein>
<evidence type="ECO:0000313" key="12">
    <source>
        <dbReference type="Proteomes" id="UP001163046"/>
    </source>
</evidence>
<evidence type="ECO:0000256" key="3">
    <source>
        <dbReference type="ARBA" id="ARBA00022664"/>
    </source>
</evidence>
<evidence type="ECO:0000259" key="10">
    <source>
        <dbReference type="SMART" id="SM01083"/>
    </source>
</evidence>
<evidence type="ECO:0000256" key="5">
    <source>
        <dbReference type="ARBA" id="ARBA00023054"/>
    </source>
</evidence>
<feature type="compositionally biased region" description="Polar residues" evidence="9">
    <location>
        <begin position="200"/>
        <end position="209"/>
    </location>
</feature>
<keyword evidence="12" id="KW-1185">Reference proteome</keyword>
<feature type="region of interest" description="Disordered" evidence="9">
    <location>
        <begin position="143"/>
        <end position="209"/>
    </location>
</feature>
<dbReference type="SMART" id="SM01083">
    <property type="entry name" value="Cir_N"/>
    <property type="match status" value="1"/>
</dbReference>
<dbReference type="Pfam" id="PF12542">
    <property type="entry name" value="CWC25"/>
    <property type="match status" value="1"/>
</dbReference>
<feature type="compositionally biased region" description="Basic residues" evidence="9">
    <location>
        <begin position="171"/>
        <end position="185"/>
    </location>
</feature>
<evidence type="ECO:0000256" key="7">
    <source>
        <dbReference type="ARBA" id="ARBA00023242"/>
    </source>
</evidence>
<feature type="domain" description="CBF1-interacting co-repressor CIR N-terminal" evidence="10">
    <location>
        <begin position="11"/>
        <end position="47"/>
    </location>
</feature>
<dbReference type="GO" id="GO:0005684">
    <property type="term" value="C:U2-type spliceosomal complex"/>
    <property type="evidence" value="ECO:0007669"/>
    <property type="project" value="TreeGrafter"/>
</dbReference>
<dbReference type="AlphaFoldDB" id="A0A9W9Z157"/>
<dbReference type="PANTHER" id="PTHR16196">
    <property type="entry name" value="CELL CYCLE CONTROL PROTEIN CWF25"/>
    <property type="match status" value="1"/>
</dbReference>
<comment type="caution">
    <text evidence="11">The sequence shown here is derived from an EMBL/GenBank/DDBJ whole genome shotgun (WGS) entry which is preliminary data.</text>
</comment>
<dbReference type="OrthoDB" id="21123at2759"/>
<dbReference type="InterPro" id="IPR051376">
    <property type="entry name" value="CWC25_splicing_factor"/>
</dbReference>
<dbReference type="InterPro" id="IPR019339">
    <property type="entry name" value="CIR_N_dom"/>
</dbReference>
<comment type="subcellular location">
    <subcellularLocation>
        <location evidence="1">Nucleus</location>
    </subcellularLocation>
</comment>
<keyword evidence="4" id="KW-0747">Spliceosome</keyword>
<reference evidence="11" key="1">
    <citation type="submission" date="2023-01" db="EMBL/GenBank/DDBJ databases">
        <title>Genome assembly of the deep-sea coral Lophelia pertusa.</title>
        <authorList>
            <person name="Herrera S."/>
            <person name="Cordes E."/>
        </authorList>
    </citation>
    <scope>NUCLEOTIDE SEQUENCE</scope>
    <source>
        <strain evidence="11">USNM1676648</strain>
        <tissue evidence="11">Polyp</tissue>
    </source>
</reference>
<feature type="coiled-coil region" evidence="8">
    <location>
        <begin position="23"/>
        <end position="61"/>
    </location>
</feature>
<dbReference type="Proteomes" id="UP001163046">
    <property type="component" value="Unassembled WGS sequence"/>
</dbReference>
<keyword evidence="5 8" id="KW-0175">Coiled coil</keyword>
<sequence>MGGGDLNLKKSWHPQTLRNVERVWKAEQKAEAETKKIDQLRKELEEERARENMQRHAVEQGIAKKKGERLDWMYAAAAAGQVDREMYLLGKPVDKVVDPMAQNDEEESTAPGASFINDASANTVNDLAAKVRDDPLFLIKKKEEEKRKELLNNPVKMKQLKQMLQANLEKSKKKKRKDKKKKSKREKKERQRGKRDAQREVTSQKTTQE</sequence>
<comment type="similarity">
    <text evidence="2">Belongs to the CWC25 family.</text>
</comment>
<name>A0A9W9Z157_9CNID</name>
<accession>A0A9W9Z157</accession>
<organism evidence="11 12">
    <name type="scientific">Desmophyllum pertusum</name>
    <dbReference type="NCBI Taxonomy" id="174260"/>
    <lineage>
        <taxon>Eukaryota</taxon>
        <taxon>Metazoa</taxon>
        <taxon>Cnidaria</taxon>
        <taxon>Anthozoa</taxon>
        <taxon>Hexacorallia</taxon>
        <taxon>Scleractinia</taxon>
        <taxon>Caryophylliina</taxon>
        <taxon>Caryophylliidae</taxon>
        <taxon>Desmophyllum</taxon>
    </lineage>
</organism>
<keyword evidence="6" id="KW-0508">mRNA splicing</keyword>
<evidence type="ECO:0000256" key="1">
    <source>
        <dbReference type="ARBA" id="ARBA00004123"/>
    </source>
</evidence>
<keyword evidence="7" id="KW-0539">Nucleus</keyword>
<evidence type="ECO:0000256" key="6">
    <source>
        <dbReference type="ARBA" id="ARBA00023187"/>
    </source>
</evidence>
<dbReference type="InterPro" id="IPR022209">
    <property type="entry name" value="CWC25"/>
</dbReference>
<evidence type="ECO:0000256" key="9">
    <source>
        <dbReference type="SAM" id="MobiDB-lite"/>
    </source>
</evidence>